<dbReference type="Pfam" id="PF22942">
    <property type="entry name" value="DUF7025"/>
    <property type="match status" value="1"/>
</dbReference>
<evidence type="ECO:0000256" key="1">
    <source>
        <dbReference type="SAM" id="MobiDB-lite"/>
    </source>
</evidence>
<feature type="compositionally biased region" description="Basic and acidic residues" evidence="1">
    <location>
        <begin position="1027"/>
        <end position="1038"/>
    </location>
</feature>
<reference evidence="3 4" key="1">
    <citation type="journal article" date="2019" name="Mol. Biol. Evol.">
        <title>Blast fungal genomes show frequent chromosomal changes, gene gains and losses, and effector gene turnover.</title>
        <authorList>
            <person name="Gomez Luciano L.B."/>
            <person name="Jason Tsai I."/>
            <person name="Chuma I."/>
            <person name="Tosa Y."/>
            <person name="Chen Y.H."/>
            <person name="Li J.Y."/>
            <person name="Li M.Y."/>
            <person name="Jade Lu M.Y."/>
            <person name="Nakayashiki H."/>
            <person name="Li W.H."/>
        </authorList>
    </citation>
    <scope>NUCLEOTIDE SEQUENCE [LARGE SCALE GENOMIC DNA]</scope>
    <source>
        <strain evidence="3">MZ5-1-6</strain>
    </source>
</reference>
<feature type="domain" description="AAA+ ATPase" evidence="2">
    <location>
        <begin position="694"/>
        <end position="823"/>
    </location>
</feature>
<feature type="region of interest" description="Disordered" evidence="1">
    <location>
        <begin position="1"/>
        <end position="78"/>
    </location>
</feature>
<sequence length="1231" mass="141739">MATPMSPFRAPFLPAPPTRAPPMPVRSIPRTPYEAVKPPSLRRSMSPKPGKDDDVESENAYSDTEADEDNKETEKGSFNLDTRPVVRLCDWEQFKNRFQCTGEPSEFVVDTVEVLLKTHDLEENMAAEQLRRMPQEKRRKYTARLARPPLKVKTKTKASELPFDRIRINSSILLAHLAKISGNTSWSMLLPMTFLHPFVFFIHHQKSMKALLADLEVYLSSGTDATDQPDDVNDVPVADFGYNQPTMQWKALSAFMRTKKAMEQVRCYVEFVDKELMPYYRRFEQANHSKPMKIRFNDLWSLFRCGELVCTKHKLYGLEKGRGPPGESQYDDDVDVLKPPGDYSKPHKEAASEDQSVSDEGYNIVRLYSTNLPYRDWQGKGLGVGNQYEWDPRDTKFEVQFYRLDFDGTKYAPVVLPAGIRYFHGEEDIHKLPVFPIRFLKSKDSLMKDLREKGELFRRLISNAASGSKAMAYDGWSYKSLPPVFRQPGFSEYIESDNSDIIIETQEAFTTRTRCRPGFLIDKGRIDTMTEDAYDDVEIFYWAEEDRSKIVKKMGEIVVIREGIESDMIKAVEAKDPFMQAYGSHTTTWKSQIFTDEDLVLLPQQVMAYAFRERKFFIADTKYIREISWPTEEDDPFRLLRINKNHKRMILSVVNEHFSQKALVRDMRRLANSRGQDGSTVGLPGQDFIRGKGQGLIILLHGAPGVGKTATAEAVAMYRRKPLFLITCGELGTTPDAVEKTLKDIFRLADVWECILLLDEADIFLSQRERGDDSIMRNAIVSVFLRTLEYYPGILFLTTNRVGVMDEAVKSRVHLSLHYPALDFEDTRSLFKINIDRLKKIEKERAKAHLARCGSSSSEGKYGQFKGEMVVREDEILAFAEDHFLNHENARWNGRQIRNAFQIAASLARHEQQNTHTVDAGTDVKDEMSVEDRRISRSSGSNLYDDDEDDEDDENNGERDSLLDAPFIGEKHFRKVELATAEFERMRQNMYRNTDDQRAFEKMERPPAEYASLNRPQRGHPAAVKPRPRDDYSLENERLGSSTGSGGRKTRAYRRNNDNNYSEEDFSSLGRAGGGRGQYRPNFRGYGNQGERGSERGQRDDDCGRGQLRDNRRRDRQRENENWRYERRNPQEYDIEEDSDHDGRWRSPSSSRPQTRKESGKQRRRSREPEPRGNKGGDRRPGRRGVTKSGGSAYDSDKYGGDHLEGGDFQENAEQDEDRSLRRKGSGRNRR</sequence>
<evidence type="ECO:0000259" key="2">
    <source>
        <dbReference type="SMART" id="SM00382"/>
    </source>
</evidence>
<feature type="compositionally biased region" description="Basic and acidic residues" evidence="1">
    <location>
        <begin position="922"/>
        <end position="935"/>
    </location>
</feature>
<protein>
    <recommendedName>
        <fullName evidence="2">AAA+ ATPase domain-containing protein</fullName>
    </recommendedName>
</protein>
<dbReference type="GO" id="GO:0005524">
    <property type="term" value="F:ATP binding"/>
    <property type="evidence" value="ECO:0007669"/>
    <property type="project" value="InterPro"/>
</dbReference>
<dbReference type="PANTHER" id="PTHR46411:SF3">
    <property type="entry name" value="AAA+ ATPASE DOMAIN-CONTAINING PROTEIN"/>
    <property type="match status" value="1"/>
</dbReference>
<feature type="compositionally biased region" description="Basic and acidic residues" evidence="1">
    <location>
        <begin position="1155"/>
        <end position="1180"/>
    </location>
</feature>
<dbReference type="SMART" id="SM00382">
    <property type="entry name" value="AAA"/>
    <property type="match status" value="1"/>
</dbReference>
<accession>A0A4P7NND5</accession>
<proteinExistence type="predicted"/>
<name>A0A4P7NND5_PYROR</name>
<dbReference type="Pfam" id="PF23232">
    <property type="entry name" value="AAA_lid_13"/>
    <property type="match status" value="1"/>
</dbReference>
<evidence type="ECO:0000313" key="3">
    <source>
        <dbReference type="EMBL" id="QBZ63622.1"/>
    </source>
</evidence>
<organism evidence="3 4">
    <name type="scientific">Pyricularia oryzae</name>
    <name type="common">Rice blast fungus</name>
    <name type="synonym">Magnaporthe oryzae</name>
    <dbReference type="NCBI Taxonomy" id="318829"/>
    <lineage>
        <taxon>Eukaryota</taxon>
        <taxon>Fungi</taxon>
        <taxon>Dikarya</taxon>
        <taxon>Ascomycota</taxon>
        <taxon>Pezizomycotina</taxon>
        <taxon>Sordariomycetes</taxon>
        <taxon>Sordariomycetidae</taxon>
        <taxon>Magnaporthales</taxon>
        <taxon>Pyriculariaceae</taxon>
        <taxon>Pyricularia</taxon>
    </lineage>
</organism>
<dbReference type="CDD" id="cd19481">
    <property type="entry name" value="RecA-like_protease"/>
    <property type="match status" value="1"/>
</dbReference>
<dbReference type="AlphaFoldDB" id="A0A4P7NND5"/>
<dbReference type="Proteomes" id="UP000294847">
    <property type="component" value="Chromosome 6"/>
</dbReference>
<evidence type="ECO:0000313" key="4">
    <source>
        <dbReference type="Proteomes" id="UP000294847"/>
    </source>
</evidence>
<feature type="region of interest" description="Disordered" evidence="1">
    <location>
        <begin position="321"/>
        <end position="357"/>
    </location>
</feature>
<feature type="compositionally biased region" description="Basic residues" evidence="1">
    <location>
        <begin position="1221"/>
        <end position="1231"/>
    </location>
</feature>
<feature type="region of interest" description="Disordered" evidence="1">
    <location>
        <begin position="910"/>
        <end position="964"/>
    </location>
</feature>
<dbReference type="InterPro" id="IPR054289">
    <property type="entry name" value="DUF7025"/>
</dbReference>
<dbReference type="InterPro" id="IPR027417">
    <property type="entry name" value="P-loop_NTPase"/>
</dbReference>
<dbReference type="SUPFAM" id="SSF52540">
    <property type="entry name" value="P-loop containing nucleoside triphosphate hydrolases"/>
    <property type="match status" value="1"/>
</dbReference>
<dbReference type="InterPro" id="IPR056599">
    <property type="entry name" value="AAA_lid_fung"/>
</dbReference>
<dbReference type="Pfam" id="PF00004">
    <property type="entry name" value="AAA"/>
    <property type="match status" value="1"/>
</dbReference>
<dbReference type="InterPro" id="IPR003593">
    <property type="entry name" value="AAA+_ATPase"/>
</dbReference>
<dbReference type="GO" id="GO:0016887">
    <property type="term" value="F:ATP hydrolysis activity"/>
    <property type="evidence" value="ECO:0007669"/>
    <property type="project" value="InterPro"/>
</dbReference>
<feature type="region of interest" description="Disordered" evidence="1">
    <location>
        <begin position="1008"/>
        <end position="1231"/>
    </location>
</feature>
<feature type="compositionally biased region" description="Acidic residues" evidence="1">
    <location>
        <begin position="944"/>
        <end position="955"/>
    </location>
</feature>
<dbReference type="InterPro" id="IPR003959">
    <property type="entry name" value="ATPase_AAA_core"/>
</dbReference>
<feature type="compositionally biased region" description="Basic and acidic residues" evidence="1">
    <location>
        <begin position="1092"/>
        <end position="1131"/>
    </location>
</feature>
<feature type="compositionally biased region" description="Basic and acidic residues" evidence="1">
    <location>
        <begin position="1195"/>
        <end position="1206"/>
    </location>
</feature>
<gene>
    <name evidence="3" type="ORF">PoMZ_05307</name>
</gene>
<dbReference type="PANTHER" id="PTHR46411">
    <property type="entry name" value="FAMILY ATPASE, PUTATIVE-RELATED"/>
    <property type="match status" value="1"/>
</dbReference>
<dbReference type="EMBL" id="CP034209">
    <property type="protein sequence ID" value="QBZ63622.1"/>
    <property type="molecule type" value="Genomic_DNA"/>
</dbReference>
<feature type="compositionally biased region" description="Pro residues" evidence="1">
    <location>
        <begin position="13"/>
        <end position="24"/>
    </location>
</feature>
<dbReference type="Gene3D" id="3.40.50.300">
    <property type="entry name" value="P-loop containing nucleotide triphosphate hydrolases"/>
    <property type="match status" value="1"/>
</dbReference>